<feature type="region of interest" description="Disordered" evidence="1">
    <location>
        <begin position="1"/>
        <end position="21"/>
    </location>
</feature>
<dbReference type="EMBL" id="CM004390">
    <property type="protein sequence ID" value="OAY52027.1"/>
    <property type="molecule type" value="Genomic_DNA"/>
</dbReference>
<protein>
    <submittedName>
        <fullName evidence="2">Uncharacterized protein</fullName>
    </submittedName>
</protein>
<proteinExistence type="predicted"/>
<dbReference type="PANTHER" id="PTHR47389:SF4">
    <property type="entry name" value="OS09G0436400 PROTEIN"/>
    <property type="match status" value="1"/>
</dbReference>
<dbReference type="PANTHER" id="PTHR47389">
    <property type="entry name" value="OS09G0436400 PROTEIN"/>
    <property type="match status" value="1"/>
</dbReference>
<dbReference type="STRING" id="3983.A0A2C9VZP3"/>
<evidence type="ECO:0000256" key="1">
    <source>
        <dbReference type="SAM" id="MobiDB-lite"/>
    </source>
</evidence>
<reference evidence="2" key="1">
    <citation type="submission" date="2016-02" db="EMBL/GenBank/DDBJ databases">
        <title>WGS assembly of Manihot esculenta.</title>
        <authorList>
            <person name="Bredeson J.V."/>
            <person name="Prochnik S.E."/>
            <person name="Lyons J.B."/>
            <person name="Schmutz J."/>
            <person name="Grimwood J."/>
            <person name="Vrebalov J."/>
            <person name="Bart R.S."/>
            <person name="Amuge T."/>
            <person name="Ferguson M.E."/>
            <person name="Green R."/>
            <person name="Putnam N."/>
            <person name="Stites J."/>
            <person name="Rounsley S."/>
            <person name="Rokhsar D.S."/>
        </authorList>
    </citation>
    <scope>NUCLEOTIDE SEQUENCE [LARGE SCALE GENOMIC DNA]</scope>
    <source>
        <tissue evidence="2">Leaf</tissue>
    </source>
</reference>
<evidence type="ECO:0000313" key="2">
    <source>
        <dbReference type="EMBL" id="OAY52027.1"/>
    </source>
</evidence>
<name>A0A2C9VZP3_MANES</name>
<organism evidence="2">
    <name type="scientific">Manihot esculenta</name>
    <name type="common">Cassava</name>
    <name type="synonym">Jatropha manihot</name>
    <dbReference type="NCBI Taxonomy" id="3983"/>
    <lineage>
        <taxon>Eukaryota</taxon>
        <taxon>Viridiplantae</taxon>
        <taxon>Streptophyta</taxon>
        <taxon>Embryophyta</taxon>
        <taxon>Tracheophyta</taxon>
        <taxon>Spermatophyta</taxon>
        <taxon>Magnoliopsida</taxon>
        <taxon>eudicotyledons</taxon>
        <taxon>Gunneridae</taxon>
        <taxon>Pentapetalae</taxon>
        <taxon>rosids</taxon>
        <taxon>fabids</taxon>
        <taxon>Malpighiales</taxon>
        <taxon>Euphorbiaceae</taxon>
        <taxon>Crotonoideae</taxon>
        <taxon>Manihoteae</taxon>
        <taxon>Manihot</taxon>
    </lineage>
</organism>
<gene>
    <name evidence="2" type="ORF">MANES_04G051500</name>
</gene>
<sequence>MDFESEKRKLTSPNPWQRDPKEASITSQFAALLVKHNICLDMYTKRAVLKASPSIVGLMSYSVRCRMGRNSVADDVKVVAHLSNGNSFDCQILAFGFHYYIAALKIQSESDAPLPTACLAHLDDSISVDPNQLYIPEEKPFQLCPHSKSFNLIPGDTLIALGRYFIKPYDVMATIGEFSLNRCEYDCKELLRVNCQITRVISSPPFVPSLSTLLYFVGFPFAYIHLDLVTSRLIGKFSTRQTDLPLFMFLLFFEEPIVK</sequence>
<accession>A0A2C9VZP3</accession>
<dbReference type="AlphaFoldDB" id="A0A2C9VZP3"/>